<protein>
    <submittedName>
        <fullName evidence="2">Uncharacterized protein</fullName>
    </submittedName>
</protein>
<accession>A0A3N4JSM0</accession>
<dbReference type="AlphaFoldDB" id="A0A3N4JSM0"/>
<name>A0A3N4JSM0_9PEZI</name>
<gene>
    <name evidence="2" type="ORF">L873DRAFT_1767959</name>
</gene>
<feature type="signal peptide" evidence="1">
    <location>
        <begin position="1"/>
        <end position="19"/>
    </location>
</feature>
<keyword evidence="1" id="KW-0732">Signal</keyword>
<evidence type="ECO:0000313" key="2">
    <source>
        <dbReference type="EMBL" id="RPA99140.1"/>
    </source>
</evidence>
<organism evidence="2 3">
    <name type="scientific">Choiromyces venosus 120613-1</name>
    <dbReference type="NCBI Taxonomy" id="1336337"/>
    <lineage>
        <taxon>Eukaryota</taxon>
        <taxon>Fungi</taxon>
        <taxon>Dikarya</taxon>
        <taxon>Ascomycota</taxon>
        <taxon>Pezizomycotina</taxon>
        <taxon>Pezizomycetes</taxon>
        <taxon>Pezizales</taxon>
        <taxon>Tuberaceae</taxon>
        <taxon>Choiromyces</taxon>
    </lineage>
</organism>
<sequence length="156" mass="16786">LHLLHLHLLLLLGLHRRGPSPLNLPADAVGVADIHILADGNAVVDAEVLPLLHVYHFVLEGVLAHADHLFLHSCLGDGLILAYPSCNAQCGLCRLAGCGARLLILLVAKLFGVAWYETWIVRVLGQGSFVRCDRLGLGEGSLELVFGEVEVFQGFA</sequence>
<keyword evidence="3" id="KW-1185">Reference proteome</keyword>
<feature type="non-terminal residue" evidence="2">
    <location>
        <position position="1"/>
    </location>
</feature>
<dbReference type="OrthoDB" id="5422631at2759"/>
<evidence type="ECO:0000256" key="1">
    <source>
        <dbReference type="SAM" id="SignalP"/>
    </source>
</evidence>
<evidence type="ECO:0000313" key="3">
    <source>
        <dbReference type="Proteomes" id="UP000276215"/>
    </source>
</evidence>
<dbReference type="EMBL" id="ML120389">
    <property type="protein sequence ID" value="RPA99140.1"/>
    <property type="molecule type" value="Genomic_DNA"/>
</dbReference>
<feature type="chain" id="PRO_5018057603" evidence="1">
    <location>
        <begin position="20"/>
        <end position="156"/>
    </location>
</feature>
<proteinExistence type="predicted"/>
<dbReference type="Proteomes" id="UP000276215">
    <property type="component" value="Unassembled WGS sequence"/>
</dbReference>
<reference evidence="2 3" key="1">
    <citation type="journal article" date="2018" name="Nat. Ecol. Evol.">
        <title>Pezizomycetes genomes reveal the molecular basis of ectomycorrhizal truffle lifestyle.</title>
        <authorList>
            <person name="Murat C."/>
            <person name="Payen T."/>
            <person name="Noel B."/>
            <person name="Kuo A."/>
            <person name="Morin E."/>
            <person name="Chen J."/>
            <person name="Kohler A."/>
            <person name="Krizsan K."/>
            <person name="Balestrini R."/>
            <person name="Da Silva C."/>
            <person name="Montanini B."/>
            <person name="Hainaut M."/>
            <person name="Levati E."/>
            <person name="Barry K.W."/>
            <person name="Belfiori B."/>
            <person name="Cichocki N."/>
            <person name="Clum A."/>
            <person name="Dockter R.B."/>
            <person name="Fauchery L."/>
            <person name="Guy J."/>
            <person name="Iotti M."/>
            <person name="Le Tacon F."/>
            <person name="Lindquist E.A."/>
            <person name="Lipzen A."/>
            <person name="Malagnac F."/>
            <person name="Mello A."/>
            <person name="Molinier V."/>
            <person name="Miyauchi S."/>
            <person name="Poulain J."/>
            <person name="Riccioni C."/>
            <person name="Rubini A."/>
            <person name="Sitrit Y."/>
            <person name="Splivallo R."/>
            <person name="Traeger S."/>
            <person name="Wang M."/>
            <person name="Zifcakova L."/>
            <person name="Wipf D."/>
            <person name="Zambonelli A."/>
            <person name="Paolocci F."/>
            <person name="Nowrousian M."/>
            <person name="Ottonello S."/>
            <person name="Baldrian P."/>
            <person name="Spatafora J.W."/>
            <person name="Henrissat B."/>
            <person name="Nagy L.G."/>
            <person name="Aury J.M."/>
            <person name="Wincker P."/>
            <person name="Grigoriev I.V."/>
            <person name="Bonfante P."/>
            <person name="Martin F.M."/>
        </authorList>
    </citation>
    <scope>NUCLEOTIDE SEQUENCE [LARGE SCALE GENOMIC DNA]</scope>
    <source>
        <strain evidence="2 3">120613-1</strain>
    </source>
</reference>